<dbReference type="InterPro" id="IPR011042">
    <property type="entry name" value="6-blade_b-propeller_TolB-like"/>
</dbReference>
<dbReference type="Pfam" id="PF07676">
    <property type="entry name" value="PD40"/>
    <property type="match status" value="2"/>
</dbReference>
<evidence type="ECO:0000313" key="3">
    <source>
        <dbReference type="EMBL" id="MBC2596193.1"/>
    </source>
</evidence>
<dbReference type="PANTHER" id="PTHR36842:SF1">
    <property type="entry name" value="PROTEIN TOLB"/>
    <property type="match status" value="1"/>
</dbReference>
<feature type="chain" id="PRO_5032710707" evidence="2">
    <location>
        <begin position="27"/>
        <end position="409"/>
    </location>
</feature>
<accession>A0A842HI39</accession>
<proteinExistence type="inferred from homology"/>
<dbReference type="Proteomes" id="UP000546464">
    <property type="component" value="Unassembled WGS sequence"/>
</dbReference>
<sequence length="409" mass="44007">MTVATRIFWFLSLSALIFAARPAVHAQQAYDGGVITTTVANTGEKAVSIVSSNADIAGLLEVAFSAHGGFRVVKPGEGVFTFTVEPAGSNAVRLKIQSGRPLVTQLEETVRGNSLRDAALRAGDLAVLRTTGKPGFFAGKLAFVGSEGKKQEVYTSDLFFRNVRRLTQDNSYSQHPRWSPDGRKLLYTGYYRTGFPDIFMIDLDTGRRTTVAGYKGTNTGAVFSPSGQNIAMVLSSTGSPEVYVAGADGQRPQLVTQGTSRSVESDPDWSPDGGRLVLTSDQLGGPQLFVVSSRGGRPSRLPTNISGYCTEPAWNPSSGANNIAFTASTRGGYQVAIYDLATRKSQFLTSGAGSFSQPRWLNDGRHLIAMNANRGEETLWLIDSETGKKTKLPSGRLNKISQPDFVYPQ</sequence>
<comment type="caution">
    <text evidence="3">The sequence shown here is derived from an EMBL/GenBank/DDBJ whole genome shotgun (WGS) entry which is preliminary data.</text>
</comment>
<dbReference type="InterPro" id="IPR011659">
    <property type="entry name" value="WD40"/>
</dbReference>
<dbReference type="Gene3D" id="2.120.10.30">
    <property type="entry name" value="TolB, C-terminal domain"/>
    <property type="match status" value="2"/>
</dbReference>
<dbReference type="EMBL" id="JACHVB010000063">
    <property type="protein sequence ID" value="MBC2596193.1"/>
    <property type="molecule type" value="Genomic_DNA"/>
</dbReference>
<dbReference type="RefSeq" id="WP_185677109.1">
    <property type="nucleotide sequence ID" value="NZ_JACHVB010000063.1"/>
</dbReference>
<protein>
    <submittedName>
        <fullName evidence="3">PD40 domain-containing protein</fullName>
    </submittedName>
</protein>
<reference evidence="3 4" key="1">
    <citation type="submission" date="2020-07" db="EMBL/GenBank/DDBJ databases">
        <authorList>
            <person name="Feng X."/>
        </authorList>
    </citation>
    <scope>NUCLEOTIDE SEQUENCE [LARGE SCALE GENOMIC DNA]</scope>
    <source>
        <strain evidence="3 4">JCM31066</strain>
    </source>
</reference>
<gene>
    <name evidence="3" type="ORF">H5P28_18140</name>
</gene>
<dbReference type="AlphaFoldDB" id="A0A842HI39"/>
<feature type="signal peptide" evidence="2">
    <location>
        <begin position="1"/>
        <end position="26"/>
    </location>
</feature>
<organism evidence="3 4">
    <name type="scientific">Ruficoccus amylovorans</name>
    <dbReference type="NCBI Taxonomy" id="1804625"/>
    <lineage>
        <taxon>Bacteria</taxon>
        <taxon>Pseudomonadati</taxon>
        <taxon>Verrucomicrobiota</taxon>
        <taxon>Opitutia</taxon>
        <taxon>Puniceicoccales</taxon>
        <taxon>Cerasicoccaceae</taxon>
        <taxon>Ruficoccus</taxon>
    </lineage>
</organism>
<dbReference type="PANTHER" id="PTHR36842">
    <property type="entry name" value="PROTEIN TOLB HOMOLOG"/>
    <property type="match status" value="1"/>
</dbReference>
<evidence type="ECO:0000256" key="1">
    <source>
        <dbReference type="ARBA" id="ARBA00009820"/>
    </source>
</evidence>
<keyword evidence="2" id="KW-0732">Signal</keyword>
<name>A0A842HI39_9BACT</name>
<keyword evidence="4" id="KW-1185">Reference proteome</keyword>
<evidence type="ECO:0000256" key="2">
    <source>
        <dbReference type="SAM" id="SignalP"/>
    </source>
</evidence>
<comment type="similarity">
    <text evidence="1">Belongs to the TolB family.</text>
</comment>
<dbReference type="SUPFAM" id="SSF69304">
    <property type="entry name" value="Tricorn protease N-terminal domain"/>
    <property type="match status" value="1"/>
</dbReference>
<evidence type="ECO:0000313" key="4">
    <source>
        <dbReference type="Proteomes" id="UP000546464"/>
    </source>
</evidence>